<dbReference type="Proteomes" id="UP001153678">
    <property type="component" value="Unassembled WGS sequence"/>
</dbReference>
<accession>A0A9W4SHX7</accession>
<evidence type="ECO:0000256" key="1">
    <source>
        <dbReference type="SAM" id="MobiDB-lite"/>
    </source>
</evidence>
<name>A0A9W4SHX7_9GLOM</name>
<dbReference type="EMBL" id="CAMKVN010000541">
    <property type="protein sequence ID" value="CAI2168990.1"/>
    <property type="molecule type" value="Genomic_DNA"/>
</dbReference>
<comment type="caution">
    <text evidence="2">The sequence shown here is derived from an EMBL/GenBank/DDBJ whole genome shotgun (WGS) entry which is preliminary data.</text>
</comment>
<keyword evidence="3" id="KW-1185">Reference proteome</keyword>
<evidence type="ECO:0000313" key="2">
    <source>
        <dbReference type="EMBL" id="CAI2168990.1"/>
    </source>
</evidence>
<sequence>MYILSYVSNSHGIMSSENSLNLGEPLEHINNRSASGSGSESNDNDENDSIPKHLHDINNPLLQSPIPIIQNIPQGHNRRTSQSDRVYQQIRQRQVSTNQISIRPYMPAVCLRQVRIRQLSAIGSNLMQPPSQQQQTAIVPTVCDLPDLINAQKFDDIFPKNSYDFGGNDMFGNF</sequence>
<evidence type="ECO:0000313" key="3">
    <source>
        <dbReference type="Proteomes" id="UP001153678"/>
    </source>
</evidence>
<dbReference type="AlphaFoldDB" id="A0A9W4SHX7"/>
<protein>
    <submittedName>
        <fullName evidence="2">11805_t:CDS:1</fullName>
    </submittedName>
</protein>
<organism evidence="2 3">
    <name type="scientific">Funneliformis geosporum</name>
    <dbReference type="NCBI Taxonomy" id="1117311"/>
    <lineage>
        <taxon>Eukaryota</taxon>
        <taxon>Fungi</taxon>
        <taxon>Fungi incertae sedis</taxon>
        <taxon>Mucoromycota</taxon>
        <taxon>Glomeromycotina</taxon>
        <taxon>Glomeromycetes</taxon>
        <taxon>Glomerales</taxon>
        <taxon>Glomeraceae</taxon>
        <taxon>Funneliformis</taxon>
    </lineage>
</organism>
<feature type="compositionally biased region" description="Polar residues" evidence="1">
    <location>
        <begin position="31"/>
        <end position="41"/>
    </location>
</feature>
<gene>
    <name evidence="2" type="ORF">FWILDA_LOCUS3857</name>
</gene>
<proteinExistence type="predicted"/>
<feature type="region of interest" description="Disordered" evidence="1">
    <location>
        <begin position="27"/>
        <end position="57"/>
    </location>
</feature>
<reference evidence="2" key="1">
    <citation type="submission" date="2022-08" db="EMBL/GenBank/DDBJ databases">
        <authorList>
            <person name="Kallberg Y."/>
            <person name="Tangrot J."/>
            <person name="Rosling A."/>
        </authorList>
    </citation>
    <scope>NUCLEOTIDE SEQUENCE</scope>
    <source>
        <strain evidence="2">Wild A</strain>
    </source>
</reference>
<dbReference type="OrthoDB" id="10583465at2759"/>